<comment type="caution">
    <text evidence="1">The sequence shown here is derived from an EMBL/GenBank/DDBJ whole genome shotgun (WGS) entry which is preliminary data.</text>
</comment>
<proteinExistence type="predicted"/>
<sequence length="87" mass="9578">MNILFPVFSIVIPWFLEKKLGKVPRGAPASVCFKTGLAHLELNHLSDALSCFDESFLALAKEQSRGSDIKAQATICAQYKIAVTLLR</sequence>
<protein>
    <submittedName>
        <fullName evidence="1">Vascular protein</fullName>
    </submittedName>
</protein>
<evidence type="ECO:0000313" key="1">
    <source>
        <dbReference type="EMBL" id="MCI11644.1"/>
    </source>
</evidence>
<dbReference type="InterPro" id="IPR045160">
    <property type="entry name" value="ATG16"/>
</dbReference>
<dbReference type="AlphaFoldDB" id="A0A392PIL5"/>
<dbReference type="PANTHER" id="PTHR19878:SF17">
    <property type="entry name" value="TRANSDUCIN_WD40 REPEAT-LIKE SUPERFAMILY PROTEIN"/>
    <property type="match status" value="1"/>
</dbReference>
<evidence type="ECO:0000313" key="2">
    <source>
        <dbReference type="Proteomes" id="UP000265520"/>
    </source>
</evidence>
<accession>A0A392PIL5</accession>
<dbReference type="EMBL" id="LXQA010080987">
    <property type="protein sequence ID" value="MCI11644.1"/>
    <property type="molecule type" value="Genomic_DNA"/>
</dbReference>
<feature type="non-terminal residue" evidence="1">
    <location>
        <position position="87"/>
    </location>
</feature>
<name>A0A392PIL5_9FABA</name>
<dbReference type="PANTHER" id="PTHR19878">
    <property type="entry name" value="AUTOPHAGY PROTEIN 16-LIKE"/>
    <property type="match status" value="1"/>
</dbReference>
<organism evidence="1 2">
    <name type="scientific">Trifolium medium</name>
    <dbReference type="NCBI Taxonomy" id="97028"/>
    <lineage>
        <taxon>Eukaryota</taxon>
        <taxon>Viridiplantae</taxon>
        <taxon>Streptophyta</taxon>
        <taxon>Embryophyta</taxon>
        <taxon>Tracheophyta</taxon>
        <taxon>Spermatophyta</taxon>
        <taxon>Magnoliopsida</taxon>
        <taxon>eudicotyledons</taxon>
        <taxon>Gunneridae</taxon>
        <taxon>Pentapetalae</taxon>
        <taxon>rosids</taxon>
        <taxon>fabids</taxon>
        <taxon>Fabales</taxon>
        <taxon>Fabaceae</taxon>
        <taxon>Papilionoideae</taxon>
        <taxon>50 kb inversion clade</taxon>
        <taxon>NPAAA clade</taxon>
        <taxon>Hologalegina</taxon>
        <taxon>IRL clade</taxon>
        <taxon>Trifolieae</taxon>
        <taxon>Trifolium</taxon>
    </lineage>
</organism>
<dbReference type="Proteomes" id="UP000265520">
    <property type="component" value="Unassembled WGS sequence"/>
</dbReference>
<reference evidence="1 2" key="1">
    <citation type="journal article" date="2018" name="Front. Plant Sci.">
        <title>Red Clover (Trifolium pratense) and Zigzag Clover (T. medium) - A Picture of Genomic Similarities and Differences.</title>
        <authorList>
            <person name="Dluhosova J."/>
            <person name="Istvanek J."/>
            <person name="Nedelnik J."/>
            <person name="Repkova J."/>
        </authorList>
    </citation>
    <scope>NUCLEOTIDE SEQUENCE [LARGE SCALE GENOMIC DNA]</scope>
    <source>
        <strain evidence="2">cv. 10/8</strain>
        <tissue evidence="1">Leaf</tissue>
    </source>
</reference>
<keyword evidence="2" id="KW-1185">Reference proteome</keyword>
<dbReference type="GO" id="GO:0000045">
    <property type="term" value="P:autophagosome assembly"/>
    <property type="evidence" value="ECO:0007669"/>
    <property type="project" value="InterPro"/>
</dbReference>